<dbReference type="Pfam" id="PF07670">
    <property type="entry name" value="Gate"/>
    <property type="match status" value="1"/>
</dbReference>
<feature type="transmembrane region" description="Helical" evidence="1">
    <location>
        <begin position="304"/>
        <end position="325"/>
    </location>
</feature>
<protein>
    <recommendedName>
        <fullName evidence="2">Nucleoside transporter/FeoB GTPase Gate domain-containing protein</fullName>
    </recommendedName>
</protein>
<keyword evidence="1" id="KW-0472">Membrane</keyword>
<evidence type="ECO:0000256" key="1">
    <source>
        <dbReference type="SAM" id="Phobius"/>
    </source>
</evidence>
<gene>
    <name evidence="3" type="ORF">H8696_03800</name>
</gene>
<feature type="transmembrane region" description="Helical" evidence="1">
    <location>
        <begin position="35"/>
        <end position="54"/>
    </location>
</feature>
<feature type="transmembrane region" description="Helical" evidence="1">
    <location>
        <begin position="345"/>
        <end position="364"/>
    </location>
</feature>
<dbReference type="InterPro" id="IPR011642">
    <property type="entry name" value="Gate_dom"/>
</dbReference>
<feature type="transmembrane region" description="Helical" evidence="1">
    <location>
        <begin position="145"/>
        <end position="166"/>
    </location>
</feature>
<evidence type="ECO:0000313" key="4">
    <source>
        <dbReference type="Proteomes" id="UP000623172"/>
    </source>
</evidence>
<dbReference type="AlphaFoldDB" id="A0A926D488"/>
<keyword evidence="1" id="KW-0812">Transmembrane</keyword>
<feature type="transmembrane region" description="Helical" evidence="1">
    <location>
        <begin position="200"/>
        <end position="218"/>
    </location>
</feature>
<sequence length="377" mass="40142">MKKNLGWILLFAAFAALILFFPQRALYASRQGFDLWIKAVFPALFPFFVISTLLKEYGAVDLLSRGVGRAMPVLFGCPPQSAYALFTGILCGYPAGARAVSELAQEGYLDEASVQRCLIFCNTSGPLFMVGTVGTTLLGNPELGWIIALGHYLSALICGFLTKFLIRGGKKERAPIVSMQKAAPPFGSALKKAVLGAMEAQLLVGGLIVLFNALWALLQEISIAGTLAQGIHIVLPFIPENLTSALGAGIMELTVGCNQVVGSAAPTVIKIALCSALVSWGGLCIQAQSMAMLGAVRIRMGTYWLFKLLHALLAFALVLGFYQLFPGTAPTFAPASAQASFAPGGLWLITLGFFIVSLGILIGLNQPDRRSVHRGRS</sequence>
<name>A0A926D488_9FIRM</name>
<dbReference type="RefSeq" id="WP_249315033.1">
    <property type="nucleotide sequence ID" value="NZ_JACRSR010000001.1"/>
</dbReference>
<keyword evidence="1" id="KW-1133">Transmembrane helix</keyword>
<keyword evidence="4" id="KW-1185">Reference proteome</keyword>
<feature type="transmembrane region" description="Helical" evidence="1">
    <location>
        <begin position="260"/>
        <end position="283"/>
    </location>
</feature>
<feature type="transmembrane region" description="Helical" evidence="1">
    <location>
        <begin position="117"/>
        <end position="139"/>
    </location>
</feature>
<comment type="caution">
    <text evidence="3">The sequence shown here is derived from an EMBL/GenBank/DDBJ whole genome shotgun (WGS) entry which is preliminary data.</text>
</comment>
<reference evidence="3" key="1">
    <citation type="submission" date="2020-08" db="EMBL/GenBank/DDBJ databases">
        <title>Genome public.</title>
        <authorList>
            <person name="Liu C."/>
            <person name="Sun Q."/>
        </authorList>
    </citation>
    <scope>NUCLEOTIDE SEQUENCE</scope>
    <source>
        <strain evidence="3">NSJ-53</strain>
    </source>
</reference>
<dbReference type="EMBL" id="JACRSR010000001">
    <property type="protein sequence ID" value="MBC8530966.1"/>
    <property type="molecule type" value="Genomic_DNA"/>
</dbReference>
<evidence type="ECO:0000313" key="3">
    <source>
        <dbReference type="EMBL" id="MBC8530966.1"/>
    </source>
</evidence>
<evidence type="ECO:0000259" key="2">
    <source>
        <dbReference type="Pfam" id="PF07670"/>
    </source>
</evidence>
<organism evidence="3 4">
    <name type="scientific">Gehongia tenuis</name>
    <dbReference type="NCBI Taxonomy" id="2763655"/>
    <lineage>
        <taxon>Bacteria</taxon>
        <taxon>Bacillati</taxon>
        <taxon>Bacillota</taxon>
        <taxon>Clostridia</taxon>
        <taxon>Christensenellales</taxon>
        <taxon>Christensenellaceae</taxon>
        <taxon>Gehongia</taxon>
    </lineage>
</organism>
<feature type="domain" description="Nucleoside transporter/FeoB GTPase Gate" evidence="2">
    <location>
        <begin position="39"/>
        <end position="130"/>
    </location>
</feature>
<accession>A0A926D488</accession>
<proteinExistence type="predicted"/>
<dbReference type="Proteomes" id="UP000623172">
    <property type="component" value="Unassembled WGS sequence"/>
</dbReference>